<organism evidence="3 4">
    <name type="scientific">Caligus rogercresseyi</name>
    <name type="common">Sea louse</name>
    <dbReference type="NCBI Taxonomy" id="217165"/>
    <lineage>
        <taxon>Eukaryota</taxon>
        <taxon>Metazoa</taxon>
        <taxon>Ecdysozoa</taxon>
        <taxon>Arthropoda</taxon>
        <taxon>Crustacea</taxon>
        <taxon>Multicrustacea</taxon>
        <taxon>Hexanauplia</taxon>
        <taxon>Copepoda</taxon>
        <taxon>Siphonostomatoida</taxon>
        <taxon>Caligidae</taxon>
        <taxon>Caligus</taxon>
    </lineage>
</organism>
<dbReference type="InterPro" id="IPR043128">
    <property type="entry name" value="Rev_trsase/Diguanyl_cyclase"/>
</dbReference>
<dbReference type="InterPro" id="IPR043502">
    <property type="entry name" value="DNA/RNA_pol_sf"/>
</dbReference>
<reference evidence="4" key="1">
    <citation type="submission" date="2021-01" db="EMBL/GenBank/DDBJ databases">
        <title>Caligus Genome Assembly.</title>
        <authorList>
            <person name="Gallardo-Escarate C."/>
        </authorList>
    </citation>
    <scope>NUCLEOTIDE SEQUENCE [LARGE SCALE GENOMIC DNA]</scope>
</reference>
<accession>A0A7T8JXN4</accession>
<dbReference type="OrthoDB" id="6382745at2759"/>
<feature type="region of interest" description="Disordered" evidence="1">
    <location>
        <begin position="79"/>
        <end position="104"/>
    </location>
</feature>
<dbReference type="SUPFAM" id="SSF56672">
    <property type="entry name" value="DNA/RNA polymerases"/>
    <property type="match status" value="1"/>
</dbReference>
<gene>
    <name evidence="3" type="ORF">FKW44_019818</name>
</gene>
<dbReference type="EMBL" id="CP045903">
    <property type="protein sequence ID" value="QQP39057.1"/>
    <property type="molecule type" value="Genomic_DNA"/>
</dbReference>
<feature type="domain" description="Reverse transcriptase" evidence="2">
    <location>
        <begin position="8"/>
        <end position="74"/>
    </location>
</feature>
<name>A0A7T8JXN4_CALRO</name>
<proteinExistence type="predicted"/>
<protein>
    <recommendedName>
        <fullName evidence="2">Reverse transcriptase domain-containing protein</fullName>
    </recommendedName>
</protein>
<evidence type="ECO:0000313" key="3">
    <source>
        <dbReference type="EMBL" id="QQP39057.1"/>
    </source>
</evidence>
<dbReference type="GO" id="GO:0071897">
    <property type="term" value="P:DNA biosynthetic process"/>
    <property type="evidence" value="ECO:0007669"/>
    <property type="project" value="UniProtKB-ARBA"/>
</dbReference>
<dbReference type="AlphaFoldDB" id="A0A7T8JXN4"/>
<evidence type="ECO:0000313" key="4">
    <source>
        <dbReference type="Proteomes" id="UP000595437"/>
    </source>
</evidence>
<dbReference type="Gene3D" id="3.30.70.270">
    <property type="match status" value="1"/>
</dbReference>
<evidence type="ECO:0000259" key="2">
    <source>
        <dbReference type="Pfam" id="PF00078"/>
    </source>
</evidence>
<dbReference type="Gene3D" id="3.10.10.10">
    <property type="entry name" value="HIV Type 1 Reverse Transcriptase, subunit A, domain 1"/>
    <property type="match status" value="1"/>
</dbReference>
<dbReference type="Proteomes" id="UP000595437">
    <property type="component" value="Chromosome 14"/>
</dbReference>
<keyword evidence="4" id="KW-1185">Reference proteome</keyword>
<dbReference type="InterPro" id="IPR000477">
    <property type="entry name" value="RT_dom"/>
</dbReference>
<sequence length="104" mass="11650">MSVVAKGEKLRLTVDLRKLNQHVRRPDHPITSPKNAVSNIPPNARIFTTFDATSGYHQIPLHSKSQELTTFITPWDATSTSAPPWASHPQETNTIAEETKHSRI</sequence>
<evidence type="ECO:0000256" key="1">
    <source>
        <dbReference type="SAM" id="MobiDB-lite"/>
    </source>
</evidence>
<dbReference type="Pfam" id="PF00078">
    <property type="entry name" value="RVT_1"/>
    <property type="match status" value="1"/>
</dbReference>